<gene>
    <name evidence="2" type="ORF">GDO78_007573</name>
</gene>
<evidence type="ECO:0000313" key="2">
    <source>
        <dbReference type="EMBL" id="KAG9487846.1"/>
    </source>
</evidence>
<dbReference type="Proteomes" id="UP000770717">
    <property type="component" value="Unassembled WGS sequence"/>
</dbReference>
<proteinExistence type="predicted"/>
<protein>
    <submittedName>
        <fullName evidence="2">Uncharacterized protein</fullName>
    </submittedName>
</protein>
<dbReference type="OrthoDB" id="9907223at2759"/>
<reference evidence="2" key="1">
    <citation type="thesis" date="2020" institute="ProQuest LLC" country="789 East Eisenhower Parkway, Ann Arbor, MI, USA">
        <title>Comparative Genomics and Chromosome Evolution.</title>
        <authorList>
            <person name="Mudd A.B."/>
        </authorList>
    </citation>
    <scope>NUCLEOTIDE SEQUENCE</scope>
    <source>
        <strain evidence="2">HN-11 Male</strain>
        <tissue evidence="2">Kidney and liver</tissue>
    </source>
</reference>
<dbReference type="AlphaFoldDB" id="A0A8J6FID2"/>
<feature type="compositionally biased region" description="Polar residues" evidence="1">
    <location>
        <begin position="135"/>
        <end position="149"/>
    </location>
</feature>
<organism evidence="2 3">
    <name type="scientific">Eleutherodactylus coqui</name>
    <name type="common">Puerto Rican coqui</name>
    <dbReference type="NCBI Taxonomy" id="57060"/>
    <lineage>
        <taxon>Eukaryota</taxon>
        <taxon>Metazoa</taxon>
        <taxon>Chordata</taxon>
        <taxon>Craniata</taxon>
        <taxon>Vertebrata</taxon>
        <taxon>Euteleostomi</taxon>
        <taxon>Amphibia</taxon>
        <taxon>Batrachia</taxon>
        <taxon>Anura</taxon>
        <taxon>Neobatrachia</taxon>
        <taxon>Hyloidea</taxon>
        <taxon>Eleutherodactylidae</taxon>
        <taxon>Eleutherodactylinae</taxon>
        <taxon>Eleutherodactylus</taxon>
        <taxon>Eleutherodactylus</taxon>
    </lineage>
</organism>
<keyword evidence="3" id="KW-1185">Reference proteome</keyword>
<feature type="region of interest" description="Disordered" evidence="1">
    <location>
        <begin position="114"/>
        <end position="149"/>
    </location>
</feature>
<comment type="caution">
    <text evidence="2">The sequence shown here is derived from an EMBL/GenBank/DDBJ whole genome shotgun (WGS) entry which is preliminary data.</text>
</comment>
<evidence type="ECO:0000256" key="1">
    <source>
        <dbReference type="SAM" id="MobiDB-lite"/>
    </source>
</evidence>
<accession>A0A8J6FID2</accession>
<sequence length="208" mass="22551">MSFLPRPLSRTNVEMRSKRGPGALLLAALLITIAIWFLPVNSAAADILLLITSGTHKTTQTEAYETRTYGRLPTLRTVSLEETNVPHVSDAVTDFFREDNLTLSAAWTHYPVTPDSDISSTKSPDSPGTAADLTSDVQTDPGSTSGTDLHNQTHFYPTLYLVDKRSVTSDITADVEETDKTVCDSGPNHSEVLAIVLGAVFLTMLISK</sequence>
<evidence type="ECO:0000313" key="3">
    <source>
        <dbReference type="Proteomes" id="UP000770717"/>
    </source>
</evidence>
<dbReference type="EMBL" id="WNTK01000003">
    <property type="protein sequence ID" value="KAG9487846.1"/>
    <property type="molecule type" value="Genomic_DNA"/>
</dbReference>
<feature type="compositionally biased region" description="Polar residues" evidence="1">
    <location>
        <begin position="116"/>
        <end position="126"/>
    </location>
</feature>
<name>A0A8J6FID2_ELECQ</name>